<evidence type="ECO:0000313" key="4">
    <source>
        <dbReference type="Proteomes" id="UP000799424"/>
    </source>
</evidence>
<feature type="coiled-coil region" evidence="1">
    <location>
        <begin position="263"/>
        <end position="290"/>
    </location>
</feature>
<feature type="compositionally biased region" description="Low complexity" evidence="2">
    <location>
        <begin position="199"/>
        <end position="210"/>
    </location>
</feature>
<feature type="compositionally biased region" description="Pro residues" evidence="2">
    <location>
        <begin position="211"/>
        <end position="225"/>
    </location>
</feature>
<gene>
    <name evidence="3" type="ORF">CC86DRAFT_419520</name>
</gene>
<sequence length="334" mass="37059">MTLTNIFVPLPPLMETELETDLALLSQIQSNWCLADGAGYDALLPVNIRPCPDALAWGTDIIEALSELSDLTVNQPERAWSLINTYFQARIREASYTGKYDAIYASMEVEDIDKAIASARRMSKGQELQTQPVSRSESIEYNNPRIDSMQVEVDESSSDDEDGVTGKRKYSIRDELVAPSSKKQKPNDDVSCVALPHHSTPTITSLLRPSSPSPSPSPSPTPTPQHQPTRHRPILPMPSLTLSIPAPSTQLPSLLPLPDESSHRRYNMLMDAADRALREAEARRTDFESMEKKVQIVKRQWKQLMGKAERLRGEAEGMEGWGVGMSGGIRGGEY</sequence>
<feature type="compositionally biased region" description="Acidic residues" evidence="2">
    <location>
        <begin position="152"/>
        <end position="163"/>
    </location>
</feature>
<feature type="compositionally biased region" description="Polar residues" evidence="2">
    <location>
        <begin position="126"/>
        <end position="141"/>
    </location>
</feature>
<dbReference type="OrthoDB" id="3801260at2759"/>
<evidence type="ECO:0000256" key="1">
    <source>
        <dbReference type="SAM" id="Coils"/>
    </source>
</evidence>
<keyword evidence="1" id="KW-0175">Coiled coil</keyword>
<reference evidence="3" key="1">
    <citation type="journal article" date="2020" name="Stud. Mycol.">
        <title>101 Dothideomycetes genomes: a test case for predicting lifestyles and emergence of pathogens.</title>
        <authorList>
            <person name="Haridas S."/>
            <person name="Albert R."/>
            <person name="Binder M."/>
            <person name="Bloem J."/>
            <person name="Labutti K."/>
            <person name="Salamov A."/>
            <person name="Andreopoulos B."/>
            <person name="Baker S."/>
            <person name="Barry K."/>
            <person name="Bills G."/>
            <person name="Bluhm B."/>
            <person name="Cannon C."/>
            <person name="Castanera R."/>
            <person name="Culley D."/>
            <person name="Daum C."/>
            <person name="Ezra D."/>
            <person name="Gonzalez J."/>
            <person name="Henrissat B."/>
            <person name="Kuo A."/>
            <person name="Liang C."/>
            <person name="Lipzen A."/>
            <person name="Lutzoni F."/>
            <person name="Magnuson J."/>
            <person name="Mondo S."/>
            <person name="Nolan M."/>
            <person name="Ohm R."/>
            <person name="Pangilinan J."/>
            <person name="Park H.-J."/>
            <person name="Ramirez L."/>
            <person name="Alfaro M."/>
            <person name="Sun H."/>
            <person name="Tritt A."/>
            <person name="Yoshinaga Y."/>
            <person name="Zwiers L.-H."/>
            <person name="Turgeon B."/>
            <person name="Goodwin S."/>
            <person name="Spatafora J."/>
            <person name="Crous P."/>
            <person name="Grigoriev I."/>
        </authorList>
    </citation>
    <scope>NUCLEOTIDE SEQUENCE</scope>
    <source>
        <strain evidence="3">CBS 113818</strain>
    </source>
</reference>
<accession>A0A6A6ZY95</accession>
<evidence type="ECO:0000313" key="3">
    <source>
        <dbReference type="EMBL" id="KAF2825484.1"/>
    </source>
</evidence>
<dbReference type="Proteomes" id="UP000799424">
    <property type="component" value="Unassembled WGS sequence"/>
</dbReference>
<feature type="region of interest" description="Disordered" evidence="2">
    <location>
        <begin position="123"/>
        <end position="247"/>
    </location>
</feature>
<name>A0A6A6ZY95_9PLEO</name>
<protein>
    <submittedName>
        <fullName evidence="3">Uncharacterized protein</fullName>
    </submittedName>
</protein>
<dbReference type="EMBL" id="MU006228">
    <property type="protein sequence ID" value="KAF2825484.1"/>
    <property type="molecule type" value="Genomic_DNA"/>
</dbReference>
<proteinExistence type="predicted"/>
<organism evidence="3 4">
    <name type="scientific">Ophiobolus disseminans</name>
    <dbReference type="NCBI Taxonomy" id="1469910"/>
    <lineage>
        <taxon>Eukaryota</taxon>
        <taxon>Fungi</taxon>
        <taxon>Dikarya</taxon>
        <taxon>Ascomycota</taxon>
        <taxon>Pezizomycotina</taxon>
        <taxon>Dothideomycetes</taxon>
        <taxon>Pleosporomycetidae</taxon>
        <taxon>Pleosporales</taxon>
        <taxon>Pleosporineae</taxon>
        <taxon>Phaeosphaeriaceae</taxon>
        <taxon>Ophiobolus</taxon>
    </lineage>
</organism>
<dbReference type="AlphaFoldDB" id="A0A6A6ZY95"/>
<keyword evidence="4" id="KW-1185">Reference proteome</keyword>
<evidence type="ECO:0000256" key="2">
    <source>
        <dbReference type="SAM" id="MobiDB-lite"/>
    </source>
</evidence>